<organism evidence="1 2">
    <name type="scientific">Marinomonas ushuaiensis DSM 15871</name>
    <dbReference type="NCBI Taxonomy" id="1122207"/>
    <lineage>
        <taxon>Bacteria</taxon>
        <taxon>Pseudomonadati</taxon>
        <taxon>Pseudomonadota</taxon>
        <taxon>Gammaproteobacteria</taxon>
        <taxon>Oceanospirillales</taxon>
        <taxon>Oceanospirillaceae</taxon>
        <taxon>Marinomonas</taxon>
    </lineage>
</organism>
<evidence type="ECO:0000313" key="2">
    <source>
        <dbReference type="Proteomes" id="UP000054058"/>
    </source>
</evidence>
<dbReference type="STRING" id="1122207.MUS1_01770"/>
<dbReference type="RefSeq" id="WP_211236409.1">
    <property type="nucleotide sequence ID" value="NZ_JAMB01000001.1"/>
</dbReference>
<sequence length="58" mass="6668">MTLPKAHVLLQKHNDLPLLDKVHFPIAIDPDPILRKQHKIKVGLLSAYARQQHTLNKN</sequence>
<dbReference type="AlphaFoldDB" id="X7EC25"/>
<name>X7EC25_9GAMM</name>
<proteinExistence type="predicted"/>
<dbReference type="Proteomes" id="UP000054058">
    <property type="component" value="Unassembled WGS sequence"/>
</dbReference>
<protein>
    <submittedName>
        <fullName evidence="1">Uncharacterized protein</fullName>
    </submittedName>
</protein>
<evidence type="ECO:0000313" key="1">
    <source>
        <dbReference type="EMBL" id="ETX12683.1"/>
    </source>
</evidence>
<keyword evidence="2" id="KW-1185">Reference proteome</keyword>
<gene>
    <name evidence="1" type="ORF">MUS1_01770</name>
</gene>
<reference evidence="1 2" key="1">
    <citation type="submission" date="2014-01" db="EMBL/GenBank/DDBJ databases">
        <title>Marinomonas ushuaiensis DSM 15871 Genome Sequencing.</title>
        <authorList>
            <person name="Lai Q."/>
            <person name="Shao Z.S."/>
        </authorList>
    </citation>
    <scope>NUCLEOTIDE SEQUENCE [LARGE SCALE GENOMIC DNA]</scope>
    <source>
        <strain evidence="1 2">DSM 15871</strain>
    </source>
</reference>
<dbReference type="PATRIC" id="fig|1122207.3.peg.367"/>
<dbReference type="EMBL" id="JAMB01000001">
    <property type="protein sequence ID" value="ETX12683.1"/>
    <property type="molecule type" value="Genomic_DNA"/>
</dbReference>
<accession>X7EC25</accession>
<comment type="caution">
    <text evidence="1">The sequence shown here is derived from an EMBL/GenBank/DDBJ whole genome shotgun (WGS) entry which is preliminary data.</text>
</comment>